<keyword evidence="8" id="KW-0539">Nucleus</keyword>
<comment type="similarity">
    <text evidence="3">Belongs to the Nudix hydrolase family.</text>
</comment>
<dbReference type="EC" id="3.6.1.56" evidence="13"/>
<evidence type="ECO:0000259" key="24">
    <source>
        <dbReference type="PROSITE" id="PS51462"/>
    </source>
</evidence>
<dbReference type="PROSITE" id="PS00893">
    <property type="entry name" value="NUDIX_BOX"/>
    <property type="match status" value="1"/>
</dbReference>
<dbReference type="OrthoDB" id="447842at2759"/>
<protein>
    <recommendedName>
        <fullName evidence="14">Oxidized purine nucleoside triphosphate hydrolase</fullName>
        <ecNumber evidence="13">3.6.1.56</ecNumber>
    </recommendedName>
    <alternativeName>
        <fullName evidence="18">2-hydroxy-dATP diphosphatase</fullName>
    </alternativeName>
    <alternativeName>
        <fullName evidence="17">7,8-dihydro-8-oxoguanine triphosphatase</fullName>
    </alternativeName>
    <alternativeName>
        <fullName evidence="16">8-oxo-dGTPase</fullName>
    </alternativeName>
    <alternativeName>
        <fullName evidence="19">Methylated purine nucleoside triphosphate hydrolase</fullName>
    </alternativeName>
    <alternativeName>
        <fullName evidence="15">Nucleoside diphosphate-linked moiety X motif 1</fullName>
    </alternativeName>
</protein>
<keyword evidence="26" id="KW-1185">Reference proteome</keyword>
<evidence type="ECO:0000256" key="13">
    <source>
        <dbReference type="ARBA" id="ARBA00026103"/>
    </source>
</evidence>
<dbReference type="PRINTS" id="PR01403">
    <property type="entry name" value="8OXTPHPHTASE"/>
</dbReference>
<dbReference type="InterPro" id="IPR015797">
    <property type="entry name" value="NUDIX_hydrolase-like_dom_sf"/>
</dbReference>
<evidence type="ECO:0000256" key="2">
    <source>
        <dbReference type="ARBA" id="ARBA00004123"/>
    </source>
</evidence>
<evidence type="ECO:0000256" key="19">
    <source>
        <dbReference type="ARBA" id="ARBA00032071"/>
    </source>
</evidence>
<comment type="cofactor">
    <cofactor evidence="1">
        <name>Mg(2+)</name>
        <dbReference type="ChEBI" id="CHEBI:18420"/>
    </cofactor>
</comment>
<evidence type="ECO:0000256" key="7">
    <source>
        <dbReference type="ARBA" id="ARBA00022842"/>
    </source>
</evidence>
<comment type="catalytic activity">
    <reaction evidence="11">
        <text>8-oxo-dGTP + H2O = 8-oxo-dGMP + diphosphate + H(+)</text>
        <dbReference type="Rhea" id="RHEA:31575"/>
        <dbReference type="ChEBI" id="CHEBI:15377"/>
        <dbReference type="ChEBI" id="CHEBI:15378"/>
        <dbReference type="ChEBI" id="CHEBI:33019"/>
        <dbReference type="ChEBI" id="CHEBI:63224"/>
        <dbReference type="ChEBI" id="CHEBI:77896"/>
    </reaction>
    <physiologicalReaction direction="left-to-right" evidence="11">
        <dbReference type="Rhea" id="RHEA:31576"/>
    </physiologicalReaction>
</comment>
<dbReference type="GO" id="GO:0046872">
    <property type="term" value="F:metal ion binding"/>
    <property type="evidence" value="ECO:0007669"/>
    <property type="project" value="UniProtKB-KW"/>
</dbReference>
<comment type="catalytic activity">
    <reaction evidence="10">
        <text>2-oxo-dATP + H2O = 2-oxo-dAMP + diphosphate + H(+)</text>
        <dbReference type="Rhea" id="RHEA:31583"/>
        <dbReference type="ChEBI" id="CHEBI:15377"/>
        <dbReference type="ChEBI" id="CHEBI:15378"/>
        <dbReference type="ChEBI" id="CHEBI:33019"/>
        <dbReference type="ChEBI" id="CHEBI:63212"/>
        <dbReference type="ChEBI" id="CHEBI:77897"/>
        <dbReference type="EC" id="3.6.1.56"/>
    </reaction>
    <physiologicalReaction direction="left-to-right" evidence="10">
        <dbReference type="Rhea" id="RHEA:31584"/>
    </physiologicalReaction>
</comment>
<evidence type="ECO:0000256" key="12">
    <source>
        <dbReference type="ARBA" id="ARBA00024596"/>
    </source>
</evidence>
<evidence type="ECO:0000256" key="11">
    <source>
        <dbReference type="ARBA" id="ARBA00024486"/>
    </source>
</evidence>
<evidence type="ECO:0000256" key="15">
    <source>
        <dbReference type="ARBA" id="ARBA00029673"/>
    </source>
</evidence>
<evidence type="ECO:0000256" key="22">
    <source>
        <dbReference type="ARBA" id="ARBA00049032"/>
    </source>
</evidence>
<dbReference type="PANTHER" id="PTHR43758:SF2">
    <property type="entry name" value="OXIDIZED PURINE NUCLEOSIDE TRIPHOSPHATE HYDROLASE"/>
    <property type="match status" value="1"/>
</dbReference>
<comment type="catalytic activity">
    <reaction evidence="12">
        <text>2-oxo-ATP + H2O = 2-oxo-AMP + diphosphate + H(+)</text>
        <dbReference type="Rhea" id="RHEA:67392"/>
        <dbReference type="ChEBI" id="CHEBI:15377"/>
        <dbReference type="ChEBI" id="CHEBI:15378"/>
        <dbReference type="ChEBI" id="CHEBI:33019"/>
        <dbReference type="ChEBI" id="CHEBI:71395"/>
        <dbReference type="ChEBI" id="CHEBI:172878"/>
    </reaction>
    <physiologicalReaction direction="left-to-right" evidence="12">
        <dbReference type="Rhea" id="RHEA:67393"/>
    </physiologicalReaction>
</comment>
<dbReference type="InterPro" id="IPR000086">
    <property type="entry name" value="NUDIX_hydrolase_dom"/>
</dbReference>
<keyword evidence="7" id="KW-0460">Magnesium</keyword>
<evidence type="ECO:0000256" key="8">
    <source>
        <dbReference type="ARBA" id="ARBA00023242"/>
    </source>
</evidence>
<evidence type="ECO:0000313" key="26">
    <source>
        <dbReference type="Proteomes" id="UP000716291"/>
    </source>
</evidence>
<dbReference type="GO" id="GO:0008413">
    <property type="term" value="F:8-oxo-7,8-dihydroguanosine triphosphate pyrophosphatase activity"/>
    <property type="evidence" value="ECO:0007669"/>
    <property type="project" value="InterPro"/>
</dbReference>
<sequence>MPLITSQKQLTLILTLDRKERKVLLGMKKRGFGAGKYNGFGGKVEKGETIEEGARRELLEEAGIEALDMNQVAINLFTFENDPIGLEVHIYVVESFKGEPVETEEMKPEWFDYENIPFDQMWTDDKHWLPFIIEHHQKFVGYFHFAQDQATILKQKIQIVDDKHVLTESDLKYVM</sequence>
<evidence type="ECO:0000256" key="10">
    <source>
        <dbReference type="ARBA" id="ARBA00024459"/>
    </source>
</evidence>
<dbReference type="GO" id="GO:0005634">
    <property type="term" value="C:nucleus"/>
    <property type="evidence" value="ECO:0007669"/>
    <property type="project" value="UniProtKB-SubCell"/>
</dbReference>
<dbReference type="Proteomes" id="UP000716291">
    <property type="component" value="Unassembled WGS sequence"/>
</dbReference>
<dbReference type="PROSITE" id="PS51462">
    <property type="entry name" value="NUDIX"/>
    <property type="match status" value="1"/>
</dbReference>
<comment type="catalytic activity">
    <reaction evidence="21">
        <text>O(6)-methyl-dGTP + H2O = O(6)-methyl-dGMP + diphosphate + H(+)</text>
        <dbReference type="Rhea" id="RHEA:67600"/>
        <dbReference type="ChEBI" id="CHEBI:15377"/>
        <dbReference type="ChEBI" id="CHEBI:15378"/>
        <dbReference type="ChEBI" id="CHEBI:33019"/>
        <dbReference type="ChEBI" id="CHEBI:169974"/>
        <dbReference type="ChEBI" id="CHEBI:169975"/>
    </reaction>
    <physiologicalReaction direction="left-to-right" evidence="21">
        <dbReference type="Rhea" id="RHEA:67601"/>
    </physiologicalReaction>
</comment>
<dbReference type="PANTHER" id="PTHR43758">
    <property type="entry name" value="7,8-DIHYDRO-8-OXOGUANINE TRIPHOSPHATASE"/>
    <property type="match status" value="1"/>
</dbReference>
<dbReference type="EMBL" id="JAANQT010000262">
    <property type="protein sequence ID" value="KAG1312637.1"/>
    <property type="molecule type" value="Genomic_DNA"/>
</dbReference>
<evidence type="ECO:0000256" key="5">
    <source>
        <dbReference type="ARBA" id="ARBA00022723"/>
    </source>
</evidence>
<comment type="subcellular location">
    <subcellularLocation>
        <location evidence="2">Nucleus</location>
    </subcellularLocation>
</comment>
<comment type="catalytic activity">
    <reaction evidence="20">
        <text>N(6)-methyl-ATP + H2O = N(6)-methyl-AMP + diphosphate + H(+)</text>
        <dbReference type="Rhea" id="RHEA:67608"/>
        <dbReference type="ChEBI" id="CHEBI:15377"/>
        <dbReference type="ChEBI" id="CHEBI:15378"/>
        <dbReference type="ChEBI" id="CHEBI:33019"/>
        <dbReference type="ChEBI" id="CHEBI:144842"/>
        <dbReference type="ChEBI" id="CHEBI:172873"/>
    </reaction>
    <physiologicalReaction direction="left-to-right" evidence="20">
        <dbReference type="Rhea" id="RHEA:67609"/>
    </physiologicalReaction>
</comment>
<evidence type="ECO:0000256" key="17">
    <source>
        <dbReference type="ARBA" id="ARBA00030682"/>
    </source>
</evidence>
<evidence type="ECO:0000256" key="6">
    <source>
        <dbReference type="ARBA" id="ARBA00022801"/>
    </source>
</evidence>
<dbReference type="GO" id="GO:0042262">
    <property type="term" value="P:DNA protection"/>
    <property type="evidence" value="ECO:0007669"/>
    <property type="project" value="InterPro"/>
</dbReference>
<accession>A0A9P7BVG9</accession>
<keyword evidence="6" id="KW-0378">Hydrolase</keyword>
<evidence type="ECO:0000256" key="20">
    <source>
        <dbReference type="ARBA" id="ARBA00048002"/>
    </source>
</evidence>
<reference evidence="25" key="1">
    <citation type="journal article" date="2020" name="Microb. Genom.">
        <title>Genetic diversity of clinical and environmental Mucorales isolates obtained from an investigation of mucormycosis cases among solid organ transplant recipients.</title>
        <authorList>
            <person name="Nguyen M.H."/>
            <person name="Kaul D."/>
            <person name="Muto C."/>
            <person name="Cheng S.J."/>
            <person name="Richter R.A."/>
            <person name="Bruno V.M."/>
            <person name="Liu G."/>
            <person name="Beyhan S."/>
            <person name="Sundermann A.J."/>
            <person name="Mounaud S."/>
            <person name="Pasculle A.W."/>
            <person name="Nierman W.C."/>
            <person name="Driscoll E."/>
            <person name="Cumbie R."/>
            <person name="Clancy C.J."/>
            <person name="Dupont C.L."/>
        </authorList>
    </citation>
    <scope>NUCLEOTIDE SEQUENCE</scope>
    <source>
        <strain evidence="25">GL11</strain>
    </source>
</reference>
<gene>
    <name evidence="25" type="ORF">G6F64_002880</name>
</gene>
<evidence type="ECO:0000256" key="16">
    <source>
        <dbReference type="ARBA" id="ARBA00030634"/>
    </source>
</evidence>
<evidence type="ECO:0000313" key="25">
    <source>
        <dbReference type="EMBL" id="KAG1312637.1"/>
    </source>
</evidence>
<name>A0A9P7BVG9_RHIOR</name>
<feature type="domain" description="Nudix hydrolase" evidence="24">
    <location>
        <begin position="6"/>
        <end position="134"/>
    </location>
</feature>
<comment type="function">
    <text evidence="23">Oxidized purine nucleoside triphosphate hydrolase which is a prominent sanitizer of the oxidized nucleotide pool. Catalyzes the hydrolysis of 2-oxo-dATP (2-hydroxy-dATP) into 2-oxo-dAMP. Also has a significant hydrolase activity toward 2-oxo-ATP, 8-oxo-dGTP and 8-oxo-dATP. Through the hydrolysis of oxidized purine nucleoside triphosphates, prevents their incorporation into DNA and the subsequent transversions A:T to C:G and G:C to T:A. Also catalyzes the hydrolysis of methylated purine nucleoside triphosphate preventing their integration into DNA. Through this antimutagenic activity protects cells from oxidative stress.</text>
</comment>
<dbReference type="Gene3D" id="3.90.79.10">
    <property type="entry name" value="Nucleoside Triphosphate Pyrophosphohydrolase"/>
    <property type="match status" value="1"/>
</dbReference>
<evidence type="ECO:0000256" key="4">
    <source>
        <dbReference type="ARBA" id="ARBA00011245"/>
    </source>
</evidence>
<evidence type="ECO:0000256" key="1">
    <source>
        <dbReference type="ARBA" id="ARBA00001946"/>
    </source>
</evidence>
<evidence type="ECO:0000256" key="14">
    <source>
        <dbReference type="ARBA" id="ARBA00026218"/>
    </source>
</evidence>
<evidence type="ECO:0000256" key="21">
    <source>
        <dbReference type="ARBA" id="ARBA00048894"/>
    </source>
</evidence>
<dbReference type="SUPFAM" id="SSF55811">
    <property type="entry name" value="Nudix"/>
    <property type="match status" value="1"/>
</dbReference>
<dbReference type="CDD" id="cd03427">
    <property type="entry name" value="NUDIX_MTH1_Nudt1"/>
    <property type="match status" value="1"/>
</dbReference>
<dbReference type="GO" id="GO:0005737">
    <property type="term" value="C:cytoplasm"/>
    <property type="evidence" value="ECO:0007669"/>
    <property type="project" value="TreeGrafter"/>
</dbReference>
<dbReference type="AlphaFoldDB" id="A0A9P7BVG9"/>
<dbReference type="Pfam" id="PF00293">
    <property type="entry name" value="NUDIX"/>
    <property type="match status" value="1"/>
</dbReference>
<dbReference type="InterPro" id="IPR020084">
    <property type="entry name" value="NUDIX_hydrolase_CS"/>
</dbReference>
<proteinExistence type="inferred from homology"/>
<comment type="catalytic activity">
    <reaction evidence="22">
        <text>N(6)-methyl-dATP + H2O = N(6)-methyl-dAMP + diphosphate + H(+)</text>
        <dbReference type="Rhea" id="RHEA:67604"/>
        <dbReference type="ChEBI" id="CHEBI:15377"/>
        <dbReference type="ChEBI" id="CHEBI:15378"/>
        <dbReference type="ChEBI" id="CHEBI:33019"/>
        <dbReference type="ChEBI" id="CHEBI:169976"/>
        <dbReference type="ChEBI" id="CHEBI:172872"/>
    </reaction>
    <physiologicalReaction direction="left-to-right" evidence="22">
        <dbReference type="Rhea" id="RHEA:67605"/>
    </physiologicalReaction>
</comment>
<evidence type="ECO:0000256" key="3">
    <source>
        <dbReference type="ARBA" id="ARBA00005582"/>
    </source>
</evidence>
<evidence type="ECO:0000256" key="23">
    <source>
        <dbReference type="ARBA" id="ARBA00053094"/>
    </source>
</evidence>
<organism evidence="25 26">
    <name type="scientific">Rhizopus oryzae</name>
    <name type="common">Mucormycosis agent</name>
    <name type="synonym">Rhizopus arrhizus var. delemar</name>
    <dbReference type="NCBI Taxonomy" id="64495"/>
    <lineage>
        <taxon>Eukaryota</taxon>
        <taxon>Fungi</taxon>
        <taxon>Fungi incertae sedis</taxon>
        <taxon>Mucoromycota</taxon>
        <taxon>Mucoromycotina</taxon>
        <taxon>Mucoromycetes</taxon>
        <taxon>Mucorales</taxon>
        <taxon>Mucorineae</taxon>
        <taxon>Rhizopodaceae</taxon>
        <taxon>Rhizopus</taxon>
    </lineage>
</organism>
<comment type="catalytic activity">
    <reaction evidence="9">
        <text>8-oxo-dATP + H2O = 8-oxo-dAMP + diphosphate + H(+)</text>
        <dbReference type="Rhea" id="RHEA:65396"/>
        <dbReference type="ChEBI" id="CHEBI:15377"/>
        <dbReference type="ChEBI" id="CHEBI:15378"/>
        <dbReference type="ChEBI" id="CHEBI:33019"/>
        <dbReference type="ChEBI" id="CHEBI:71361"/>
        <dbReference type="ChEBI" id="CHEBI:172871"/>
    </reaction>
    <physiologicalReaction direction="left-to-right" evidence="9">
        <dbReference type="Rhea" id="RHEA:65397"/>
    </physiologicalReaction>
</comment>
<dbReference type="InterPro" id="IPR003563">
    <property type="entry name" value="8ODP"/>
</dbReference>
<keyword evidence="5" id="KW-0479">Metal-binding</keyword>
<comment type="caution">
    <text evidence="25">The sequence shown here is derived from an EMBL/GenBank/DDBJ whole genome shotgun (WGS) entry which is preliminary data.</text>
</comment>
<comment type="subunit">
    <text evidence="4">Monomer.</text>
</comment>
<evidence type="ECO:0000256" key="9">
    <source>
        <dbReference type="ARBA" id="ARBA00024448"/>
    </source>
</evidence>
<evidence type="ECO:0000256" key="18">
    <source>
        <dbReference type="ARBA" id="ARBA00031927"/>
    </source>
</evidence>
<dbReference type="GO" id="GO:0008828">
    <property type="term" value="F:dATP diphosphatase activity"/>
    <property type="evidence" value="ECO:0007669"/>
    <property type="project" value="UniProtKB-EC"/>
</dbReference>